<dbReference type="GO" id="GO:0008270">
    <property type="term" value="F:zinc ion binding"/>
    <property type="evidence" value="ECO:0007669"/>
    <property type="project" value="InterPro"/>
</dbReference>
<evidence type="ECO:0000256" key="5">
    <source>
        <dbReference type="ARBA" id="ARBA00023163"/>
    </source>
</evidence>
<dbReference type="OrthoDB" id="2123952at2759"/>
<dbReference type="GO" id="GO:0000981">
    <property type="term" value="F:DNA-binding transcription factor activity, RNA polymerase II-specific"/>
    <property type="evidence" value="ECO:0007669"/>
    <property type="project" value="InterPro"/>
</dbReference>
<dbReference type="InterPro" id="IPR021858">
    <property type="entry name" value="Fun_TF"/>
</dbReference>
<evidence type="ECO:0000256" key="6">
    <source>
        <dbReference type="ARBA" id="ARBA00023242"/>
    </source>
</evidence>
<dbReference type="AlphaFoldDB" id="A0A0D2GU18"/>
<evidence type="ECO:0000313" key="9">
    <source>
        <dbReference type="EMBL" id="KIX92985.1"/>
    </source>
</evidence>
<accession>A0A0D2GU18</accession>
<evidence type="ECO:0000259" key="8">
    <source>
        <dbReference type="PROSITE" id="PS50048"/>
    </source>
</evidence>
<evidence type="ECO:0000313" key="10">
    <source>
        <dbReference type="Proteomes" id="UP000053411"/>
    </source>
</evidence>
<dbReference type="RefSeq" id="XP_016627108.1">
    <property type="nucleotide sequence ID" value="XM_016781747.1"/>
</dbReference>
<organism evidence="9 10">
    <name type="scientific">Fonsecaea multimorphosa CBS 102226</name>
    <dbReference type="NCBI Taxonomy" id="1442371"/>
    <lineage>
        <taxon>Eukaryota</taxon>
        <taxon>Fungi</taxon>
        <taxon>Dikarya</taxon>
        <taxon>Ascomycota</taxon>
        <taxon>Pezizomycotina</taxon>
        <taxon>Eurotiomycetes</taxon>
        <taxon>Chaetothyriomycetidae</taxon>
        <taxon>Chaetothyriales</taxon>
        <taxon>Herpotrichiellaceae</taxon>
        <taxon>Fonsecaea</taxon>
    </lineage>
</organism>
<dbReference type="VEuPathDB" id="FungiDB:Z520_11258"/>
<keyword evidence="3" id="KW-0805">Transcription regulation</keyword>
<dbReference type="Pfam" id="PF00172">
    <property type="entry name" value="Zn_clus"/>
    <property type="match status" value="1"/>
</dbReference>
<dbReference type="Proteomes" id="UP000053411">
    <property type="component" value="Unassembled WGS sequence"/>
</dbReference>
<keyword evidence="5" id="KW-0804">Transcription</keyword>
<dbReference type="InterPro" id="IPR001138">
    <property type="entry name" value="Zn2Cys6_DnaBD"/>
</dbReference>
<name>A0A0D2GU18_9EURO</name>
<keyword evidence="10" id="KW-1185">Reference proteome</keyword>
<dbReference type="EMBL" id="KN848098">
    <property type="protein sequence ID" value="KIX92985.1"/>
    <property type="molecule type" value="Genomic_DNA"/>
</dbReference>
<dbReference type="SUPFAM" id="SSF57701">
    <property type="entry name" value="Zn2/Cys6 DNA-binding domain"/>
    <property type="match status" value="1"/>
</dbReference>
<dbReference type="CDD" id="cd00067">
    <property type="entry name" value="GAL4"/>
    <property type="match status" value="1"/>
</dbReference>
<dbReference type="Gene3D" id="4.10.240.10">
    <property type="entry name" value="Zn(2)-C6 fungal-type DNA-binding domain"/>
    <property type="match status" value="1"/>
</dbReference>
<dbReference type="InterPro" id="IPR036864">
    <property type="entry name" value="Zn2-C6_fun-type_DNA-bd_sf"/>
</dbReference>
<dbReference type="PROSITE" id="PS50048">
    <property type="entry name" value="ZN2_CY6_FUNGAL_2"/>
    <property type="match status" value="1"/>
</dbReference>
<proteinExistence type="predicted"/>
<feature type="region of interest" description="Disordered" evidence="7">
    <location>
        <begin position="63"/>
        <end position="82"/>
    </location>
</feature>
<dbReference type="GeneID" id="27717004"/>
<protein>
    <recommendedName>
        <fullName evidence="8">Zn(2)-C6 fungal-type domain-containing protein</fullName>
    </recommendedName>
</protein>
<dbReference type="InterPro" id="IPR052360">
    <property type="entry name" value="Transcr_Regulatory_Proteins"/>
</dbReference>
<evidence type="ECO:0000256" key="1">
    <source>
        <dbReference type="ARBA" id="ARBA00022723"/>
    </source>
</evidence>
<dbReference type="Pfam" id="PF11951">
    <property type="entry name" value="Fungal_trans_2"/>
    <property type="match status" value="1"/>
</dbReference>
<dbReference type="SMART" id="SM00066">
    <property type="entry name" value="GAL4"/>
    <property type="match status" value="1"/>
</dbReference>
<evidence type="ECO:0000256" key="2">
    <source>
        <dbReference type="ARBA" id="ARBA00022833"/>
    </source>
</evidence>
<gene>
    <name evidence="9" type="ORF">Z520_11258</name>
</gene>
<dbReference type="GO" id="GO:0003677">
    <property type="term" value="F:DNA binding"/>
    <property type="evidence" value="ECO:0007669"/>
    <property type="project" value="UniProtKB-KW"/>
</dbReference>
<keyword evidence="6" id="KW-0539">Nucleus</keyword>
<evidence type="ECO:0000256" key="3">
    <source>
        <dbReference type="ARBA" id="ARBA00023015"/>
    </source>
</evidence>
<dbReference type="PANTHER" id="PTHR36206">
    <property type="entry name" value="ASPERCRYPTIN BIOSYNTHESIS CLUSTER-SPECIFIC TRANSCRIPTION REGULATOR ATNN-RELATED"/>
    <property type="match status" value="1"/>
</dbReference>
<keyword evidence="2" id="KW-0862">Zinc</keyword>
<evidence type="ECO:0000256" key="7">
    <source>
        <dbReference type="SAM" id="MobiDB-lite"/>
    </source>
</evidence>
<sequence length="428" mass="47240">MAPFKLGATRQKVFTHKVRTGCITCKRRRVKCDESKPACLNCTRGNRECLGYATPVAKIFTSESSESTASKPPSSSQSPQAATYDDELLLVSRALDLSFGTEDEVRSLQHWLHLTSPMLAQYGPQGDFYTVLVPQIARQSPAVKHMLVALSMTHEKFHTGIATATPKMTSQAVSHYISAIADIRNNSPPKLHVVVASLIAWVIELFENNVPAAVVHLRGTLKLLREYKRSKPPPAAEDALRKSILPTSSLAKGLTQLMLHTGPVSGEIEPEYRGHIHYPWGGPMFSSFAEARSVICRYIEEIADAEHPCNIRDVERLLGHWFERTRRWNQENIPTSSVTALLLLFNLALALLPSSDVAGFSHSINPATIDFVVDGAAALVNIHRKVEQSNEDLKQTLIAVLSFVVRLFPDSGSHGRASLLLNQLRGQV</sequence>
<keyword evidence="1" id="KW-0479">Metal-binding</keyword>
<dbReference type="PROSITE" id="PS00463">
    <property type="entry name" value="ZN2_CY6_FUNGAL_1"/>
    <property type="match status" value="1"/>
</dbReference>
<reference evidence="9 10" key="1">
    <citation type="submission" date="2015-01" db="EMBL/GenBank/DDBJ databases">
        <title>The Genome Sequence of Fonsecaea multimorphosa CBS 102226.</title>
        <authorList>
            <consortium name="The Broad Institute Genomics Platform"/>
            <person name="Cuomo C."/>
            <person name="de Hoog S."/>
            <person name="Gorbushina A."/>
            <person name="Stielow B."/>
            <person name="Teixiera M."/>
            <person name="Abouelleil A."/>
            <person name="Chapman S.B."/>
            <person name="Priest M."/>
            <person name="Young S.K."/>
            <person name="Wortman J."/>
            <person name="Nusbaum C."/>
            <person name="Birren B."/>
        </authorList>
    </citation>
    <scope>NUCLEOTIDE SEQUENCE [LARGE SCALE GENOMIC DNA]</scope>
    <source>
        <strain evidence="9 10">CBS 102226</strain>
    </source>
</reference>
<evidence type="ECO:0000256" key="4">
    <source>
        <dbReference type="ARBA" id="ARBA00023125"/>
    </source>
</evidence>
<feature type="domain" description="Zn(2)-C6 fungal-type" evidence="8">
    <location>
        <begin position="21"/>
        <end position="49"/>
    </location>
</feature>
<keyword evidence="4" id="KW-0238">DNA-binding</keyword>
<dbReference type="PANTHER" id="PTHR36206:SF12">
    <property type="entry name" value="ASPERCRYPTIN BIOSYNTHESIS CLUSTER-SPECIFIC TRANSCRIPTION REGULATOR ATNN-RELATED"/>
    <property type="match status" value="1"/>
</dbReference>